<feature type="domain" description="Rhodopsin" evidence="8">
    <location>
        <begin position="36"/>
        <end position="272"/>
    </location>
</feature>
<feature type="transmembrane region" description="Helical" evidence="7">
    <location>
        <begin position="248"/>
        <end position="267"/>
    </location>
</feature>
<organism evidence="9 10">
    <name type="scientific">Thermothelomyces thermophilus (strain ATCC 42464 / BCRC 31852 / DSM 1799)</name>
    <name type="common">Sporotrichum thermophile</name>
    <dbReference type="NCBI Taxonomy" id="573729"/>
    <lineage>
        <taxon>Eukaryota</taxon>
        <taxon>Fungi</taxon>
        <taxon>Dikarya</taxon>
        <taxon>Ascomycota</taxon>
        <taxon>Pezizomycotina</taxon>
        <taxon>Sordariomycetes</taxon>
        <taxon>Sordariomycetidae</taxon>
        <taxon>Sordariales</taxon>
        <taxon>Chaetomiaceae</taxon>
        <taxon>Thermothelomyces</taxon>
    </lineage>
</organism>
<dbReference type="Pfam" id="PF20684">
    <property type="entry name" value="Fung_rhodopsin"/>
    <property type="match status" value="1"/>
</dbReference>
<evidence type="ECO:0000256" key="2">
    <source>
        <dbReference type="ARBA" id="ARBA00022692"/>
    </source>
</evidence>
<dbReference type="InterPro" id="IPR052337">
    <property type="entry name" value="SAT4-like"/>
</dbReference>
<gene>
    <name evidence="9" type="ORF">MYCTH_115028</name>
</gene>
<evidence type="ECO:0000256" key="4">
    <source>
        <dbReference type="ARBA" id="ARBA00023136"/>
    </source>
</evidence>
<comment type="subcellular location">
    <subcellularLocation>
        <location evidence="1">Membrane</location>
        <topology evidence="1">Multi-pass membrane protein</topology>
    </subcellularLocation>
</comment>
<dbReference type="VEuPathDB" id="FungiDB:MYCTH_115028"/>
<keyword evidence="2 7" id="KW-0812">Transmembrane</keyword>
<dbReference type="AlphaFoldDB" id="G2Q9X5"/>
<dbReference type="RefSeq" id="XP_003661829.1">
    <property type="nucleotide sequence ID" value="XM_003661781.1"/>
</dbReference>
<feature type="compositionally biased region" description="Polar residues" evidence="6">
    <location>
        <begin position="341"/>
        <end position="353"/>
    </location>
</feature>
<comment type="similarity">
    <text evidence="5">Belongs to the SAT4 family.</text>
</comment>
<accession>G2Q9X5</accession>
<keyword evidence="10" id="KW-1185">Reference proteome</keyword>
<feature type="transmembrane region" description="Helical" evidence="7">
    <location>
        <begin position="173"/>
        <end position="197"/>
    </location>
</feature>
<dbReference type="InterPro" id="IPR049326">
    <property type="entry name" value="Rhodopsin_dom_fungi"/>
</dbReference>
<keyword evidence="4 7" id="KW-0472">Membrane</keyword>
<dbReference type="PANTHER" id="PTHR33048:SF47">
    <property type="entry name" value="INTEGRAL MEMBRANE PROTEIN-RELATED"/>
    <property type="match status" value="1"/>
</dbReference>
<feature type="compositionally biased region" description="Low complexity" evidence="6">
    <location>
        <begin position="325"/>
        <end position="337"/>
    </location>
</feature>
<dbReference type="eggNOG" id="ENOG502S025">
    <property type="taxonomic scope" value="Eukaryota"/>
</dbReference>
<evidence type="ECO:0000256" key="5">
    <source>
        <dbReference type="ARBA" id="ARBA00038359"/>
    </source>
</evidence>
<evidence type="ECO:0000256" key="6">
    <source>
        <dbReference type="SAM" id="MobiDB-lite"/>
    </source>
</evidence>
<dbReference type="GeneID" id="11510634"/>
<dbReference type="EMBL" id="CP003003">
    <property type="protein sequence ID" value="AEO56584.1"/>
    <property type="molecule type" value="Genomic_DNA"/>
</dbReference>
<feature type="region of interest" description="Disordered" evidence="6">
    <location>
        <begin position="322"/>
        <end position="361"/>
    </location>
</feature>
<dbReference type="OrthoDB" id="3648173at2759"/>
<protein>
    <recommendedName>
        <fullName evidence="8">Rhodopsin domain-containing protein</fullName>
    </recommendedName>
</protein>
<keyword evidence="3 7" id="KW-1133">Transmembrane helix</keyword>
<evidence type="ECO:0000313" key="10">
    <source>
        <dbReference type="Proteomes" id="UP000007322"/>
    </source>
</evidence>
<dbReference type="GO" id="GO:0016020">
    <property type="term" value="C:membrane"/>
    <property type="evidence" value="ECO:0007669"/>
    <property type="project" value="UniProtKB-SubCell"/>
</dbReference>
<evidence type="ECO:0000256" key="7">
    <source>
        <dbReference type="SAM" id="Phobius"/>
    </source>
</evidence>
<dbReference type="InParanoid" id="G2Q9X5"/>
<evidence type="ECO:0000313" key="9">
    <source>
        <dbReference type="EMBL" id="AEO56584.1"/>
    </source>
</evidence>
<evidence type="ECO:0000259" key="8">
    <source>
        <dbReference type="Pfam" id="PF20684"/>
    </source>
</evidence>
<sequence length="450" mass="48032">MAGSSPHPELDDEARVVEIIAILSVASILSTLVVALRCYSRAVILRSFGLDDAIMLPAQILTLATAVAIGLETKYGLGRHRWVISDEDFISYMKSFYTSIIVYNVAVCLTKISILLQYKRIFNNTMLRKIITAGLVFLTCWGVMLCFLLPMVCMPVAKFWRPEIDGFCLDSGTIWYVMAGVNMVTDFSLFTMPIPVISSLHLPRKQKGILLIVFTLGIFPCAVSIYRITTLHAAAKSTDVTWDNVNAATFSFLELTVGVITICLPTLRPVLVHAMPHIFGSLLRSAGHTDPTGPTGGRASRTPFGGGGSVLATIRGTAGGGGGAAAAAAASSSSSGGPNSLLKSNTLRGSESTEGLRLSDEETVLPRSRLDNDIEFGVLDNKKLHSPGSKRYSVSVVGGGWGPPASNGQQPGASDVELSGIKTTTVVTQQVTLAAPDEEEGKRHRVTETV</sequence>
<evidence type="ECO:0000256" key="3">
    <source>
        <dbReference type="ARBA" id="ARBA00022989"/>
    </source>
</evidence>
<feature type="transmembrane region" description="Helical" evidence="7">
    <location>
        <begin position="52"/>
        <end position="71"/>
    </location>
</feature>
<dbReference type="OMA" id="YMKSFYA"/>
<evidence type="ECO:0000256" key="1">
    <source>
        <dbReference type="ARBA" id="ARBA00004141"/>
    </source>
</evidence>
<dbReference type="HOGENOM" id="CLU_028200_0_4_1"/>
<dbReference type="Proteomes" id="UP000007322">
    <property type="component" value="Chromosome 2"/>
</dbReference>
<proteinExistence type="inferred from homology"/>
<name>G2Q9X5_THET4</name>
<reference evidence="9 10" key="1">
    <citation type="journal article" date="2011" name="Nat. Biotechnol.">
        <title>Comparative genomic analysis of the thermophilic biomass-degrading fungi Myceliophthora thermophila and Thielavia terrestris.</title>
        <authorList>
            <person name="Berka R.M."/>
            <person name="Grigoriev I.V."/>
            <person name="Otillar R."/>
            <person name="Salamov A."/>
            <person name="Grimwood J."/>
            <person name="Reid I."/>
            <person name="Ishmael N."/>
            <person name="John T."/>
            <person name="Darmond C."/>
            <person name="Moisan M.-C."/>
            <person name="Henrissat B."/>
            <person name="Coutinho P.M."/>
            <person name="Lombard V."/>
            <person name="Natvig D.O."/>
            <person name="Lindquist E."/>
            <person name="Schmutz J."/>
            <person name="Lucas S."/>
            <person name="Harris P."/>
            <person name="Powlowski J."/>
            <person name="Bellemare A."/>
            <person name="Taylor D."/>
            <person name="Butler G."/>
            <person name="de Vries R.P."/>
            <person name="Allijn I.E."/>
            <person name="van den Brink J."/>
            <person name="Ushinsky S."/>
            <person name="Storms R."/>
            <person name="Powell A.J."/>
            <person name="Paulsen I.T."/>
            <person name="Elbourne L.D.H."/>
            <person name="Baker S.E."/>
            <person name="Magnuson J."/>
            <person name="LaBoissiere S."/>
            <person name="Clutterbuck A.J."/>
            <person name="Martinez D."/>
            <person name="Wogulis M."/>
            <person name="de Leon A.L."/>
            <person name="Rey M.W."/>
            <person name="Tsang A."/>
        </authorList>
    </citation>
    <scope>NUCLEOTIDE SEQUENCE [LARGE SCALE GENOMIC DNA]</scope>
    <source>
        <strain evidence="10">ATCC 42464 / BCRC 31852 / DSM 1799</strain>
    </source>
</reference>
<feature type="transmembrane region" description="Helical" evidence="7">
    <location>
        <begin position="20"/>
        <end position="40"/>
    </location>
</feature>
<feature type="transmembrane region" description="Helical" evidence="7">
    <location>
        <begin position="209"/>
        <end position="228"/>
    </location>
</feature>
<feature type="transmembrane region" description="Helical" evidence="7">
    <location>
        <begin position="130"/>
        <end position="153"/>
    </location>
</feature>
<feature type="transmembrane region" description="Helical" evidence="7">
    <location>
        <begin position="96"/>
        <end position="118"/>
    </location>
</feature>
<dbReference type="PANTHER" id="PTHR33048">
    <property type="entry name" value="PTH11-LIKE INTEGRAL MEMBRANE PROTEIN (AFU_ORTHOLOGUE AFUA_5G11245)"/>
    <property type="match status" value="1"/>
</dbReference>
<dbReference type="KEGG" id="mtm:MYCTH_115028"/>